<dbReference type="GO" id="GO:0003713">
    <property type="term" value="F:transcription coactivator activity"/>
    <property type="evidence" value="ECO:0007669"/>
    <property type="project" value="TreeGrafter"/>
</dbReference>
<dbReference type="Pfam" id="PF07571">
    <property type="entry name" value="TAF6_C"/>
    <property type="match status" value="1"/>
</dbReference>
<dbReference type="AlphaFoldDB" id="A0A6A4WBM8"/>
<proteinExistence type="inferred from homology"/>
<evidence type="ECO:0000256" key="4">
    <source>
        <dbReference type="ARBA" id="ARBA00023163"/>
    </source>
</evidence>
<accession>A0A6A4WBM8</accession>
<reference evidence="8 9" key="1">
    <citation type="submission" date="2019-07" db="EMBL/GenBank/DDBJ databases">
        <title>Draft genome assembly of a fouling barnacle, Amphibalanus amphitrite (Darwin, 1854): The first reference genome for Thecostraca.</title>
        <authorList>
            <person name="Kim W."/>
        </authorList>
    </citation>
    <scope>NUCLEOTIDE SEQUENCE [LARGE SCALE GENOMIC DNA]</scope>
    <source>
        <strain evidence="8">SNU_AA5</strain>
        <tissue evidence="8">Soma without cirri and trophi</tissue>
    </source>
</reference>
<evidence type="ECO:0000313" key="9">
    <source>
        <dbReference type="Proteomes" id="UP000440578"/>
    </source>
</evidence>
<sequence length="518" mass="57379">MFADHVTYTFDSTNPYMKKSRGSAARLMRHSGRRRLTHSDMTRALRWYGAPPVLGHSTRRPLALLPLSDAGLWVAEQRDCDLAQLALSADPPPPAPPAEPPLSVRWLVVEGRNPDVKPDPDRPVGGLNAVELDYYEQTTRALFGSNLELLQMALHDLETSGRLAPLLPHLLRCLLQAIRHLTARPAWLHRLLRALQALTRNTSLNLGCKPNLNHIASALVFCAIEGQQKAPDPLVDAICVKEFSARLLAQLVHKWTTPVNQLPEQIARTLHDVVQDRRRILRQQYGAITALTYMGPEAILRYLCPLLPQYVPAMQEVLSAPQLDLPTRMDAMRVQAALALAIQHYLRHKALEFADDPDSAGPGPPPLLVYQLWADLCDGLAAAPPPASCVATLAARRPPPPPPAPVGGCAGLWPPGSRRPRGAWLQLVRVPPARRRPLPPRAAVFQGAPLRQRFPTIYFSFIGASPLPEHLLRRVQFPRSHPIASQASRDARPRRGGLRRWPASGAHVHRSGRLDTFL</sequence>
<dbReference type="InterPro" id="IPR037796">
    <property type="entry name" value="TAF6"/>
</dbReference>
<dbReference type="InterPro" id="IPR046344">
    <property type="entry name" value="TAF6_C_sf"/>
</dbReference>
<dbReference type="Gene3D" id="1.25.40.770">
    <property type="entry name" value="TAF6, C-terminal HEAT repeat domain"/>
    <property type="match status" value="1"/>
</dbReference>
<name>A0A6A4WBM8_AMPAM</name>
<dbReference type="OrthoDB" id="6621890at2759"/>
<dbReference type="PANTHER" id="PTHR10221">
    <property type="entry name" value="TRANSCRIPTION INITIATION FACTOR TFIID SUBUNIT 6"/>
    <property type="match status" value="1"/>
</dbReference>
<keyword evidence="4" id="KW-0804">Transcription</keyword>
<keyword evidence="9" id="KW-1185">Reference proteome</keyword>
<comment type="caution">
    <text evidence="8">The sequence shown here is derived from an EMBL/GenBank/DDBJ whole genome shotgun (WGS) entry which is preliminary data.</text>
</comment>
<dbReference type="EMBL" id="VIIS01000949">
    <property type="protein sequence ID" value="KAF0303393.1"/>
    <property type="molecule type" value="Genomic_DNA"/>
</dbReference>
<keyword evidence="3" id="KW-0805">Transcription regulation</keyword>
<dbReference type="CDD" id="cd08050">
    <property type="entry name" value="TAF6C"/>
    <property type="match status" value="1"/>
</dbReference>
<evidence type="ECO:0000256" key="5">
    <source>
        <dbReference type="ARBA" id="ARBA00023242"/>
    </source>
</evidence>
<feature type="domain" description="TAF6 C-terminal HEAT repeat" evidence="7">
    <location>
        <begin position="133"/>
        <end position="306"/>
    </location>
</feature>
<feature type="region of interest" description="Disordered" evidence="6">
    <location>
        <begin position="482"/>
        <end position="505"/>
    </location>
</feature>
<dbReference type="GO" id="GO:0000124">
    <property type="term" value="C:SAGA complex"/>
    <property type="evidence" value="ECO:0007669"/>
    <property type="project" value="InterPro"/>
</dbReference>
<evidence type="ECO:0000259" key="7">
    <source>
        <dbReference type="Pfam" id="PF07571"/>
    </source>
</evidence>
<dbReference type="GO" id="GO:0016251">
    <property type="term" value="F:RNA polymerase II general transcription initiation factor activity"/>
    <property type="evidence" value="ECO:0007669"/>
    <property type="project" value="InterPro"/>
</dbReference>
<dbReference type="GO" id="GO:0046695">
    <property type="term" value="C:SLIK (SAGA-like) complex"/>
    <property type="evidence" value="ECO:0007669"/>
    <property type="project" value="InterPro"/>
</dbReference>
<dbReference type="Proteomes" id="UP000440578">
    <property type="component" value="Unassembled WGS sequence"/>
</dbReference>
<dbReference type="InterPro" id="IPR011442">
    <property type="entry name" value="TAF6_C"/>
</dbReference>
<evidence type="ECO:0000256" key="3">
    <source>
        <dbReference type="ARBA" id="ARBA00023015"/>
    </source>
</evidence>
<organism evidence="8 9">
    <name type="scientific">Amphibalanus amphitrite</name>
    <name type="common">Striped barnacle</name>
    <name type="synonym">Balanus amphitrite</name>
    <dbReference type="NCBI Taxonomy" id="1232801"/>
    <lineage>
        <taxon>Eukaryota</taxon>
        <taxon>Metazoa</taxon>
        <taxon>Ecdysozoa</taxon>
        <taxon>Arthropoda</taxon>
        <taxon>Crustacea</taxon>
        <taxon>Multicrustacea</taxon>
        <taxon>Cirripedia</taxon>
        <taxon>Thoracica</taxon>
        <taxon>Thoracicalcarea</taxon>
        <taxon>Balanomorpha</taxon>
        <taxon>Balanoidea</taxon>
        <taxon>Balanidae</taxon>
        <taxon>Amphibalaninae</taxon>
        <taxon>Amphibalanus</taxon>
    </lineage>
</organism>
<comment type="subcellular location">
    <subcellularLocation>
        <location evidence="1">Nucleus</location>
    </subcellularLocation>
</comment>
<evidence type="ECO:0000256" key="6">
    <source>
        <dbReference type="SAM" id="MobiDB-lite"/>
    </source>
</evidence>
<evidence type="ECO:0000256" key="1">
    <source>
        <dbReference type="ARBA" id="ARBA00004123"/>
    </source>
</evidence>
<keyword evidence="5" id="KW-0539">Nucleus</keyword>
<dbReference type="PANTHER" id="PTHR10221:SF22">
    <property type="entry name" value="TAF6-LIKE RNA POLYMERASE II P300_CBP-ASSOCIATED FACTOR-ASSOCIATED FACTOR 65 KDA SUBUNIT 6L"/>
    <property type="match status" value="1"/>
</dbReference>
<comment type="similarity">
    <text evidence="2">Belongs to the TAF6 family.</text>
</comment>
<dbReference type="GO" id="GO:0005669">
    <property type="term" value="C:transcription factor TFIID complex"/>
    <property type="evidence" value="ECO:0007669"/>
    <property type="project" value="InterPro"/>
</dbReference>
<evidence type="ECO:0000313" key="8">
    <source>
        <dbReference type="EMBL" id="KAF0303393.1"/>
    </source>
</evidence>
<evidence type="ECO:0000256" key="2">
    <source>
        <dbReference type="ARBA" id="ARBA00007688"/>
    </source>
</evidence>
<dbReference type="GO" id="GO:0051123">
    <property type="term" value="P:RNA polymerase II preinitiation complex assembly"/>
    <property type="evidence" value="ECO:0007669"/>
    <property type="project" value="TreeGrafter"/>
</dbReference>
<gene>
    <name evidence="8" type="primary">Taf6l</name>
    <name evidence="8" type="ORF">FJT64_024629</name>
</gene>
<protein>
    <submittedName>
        <fullName evidence="8">TAF6-like RNA polymerase II p300/CBP-associated factor-associated factor subunit 6L</fullName>
    </submittedName>
</protein>